<protein>
    <submittedName>
        <fullName evidence="2">Uncharacterized protein</fullName>
    </submittedName>
</protein>
<evidence type="ECO:0000256" key="1">
    <source>
        <dbReference type="SAM" id="Phobius"/>
    </source>
</evidence>
<keyword evidence="1" id="KW-1133">Transmembrane helix</keyword>
<evidence type="ECO:0000313" key="3">
    <source>
        <dbReference type="Proteomes" id="UP000012249"/>
    </source>
</evidence>
<keyword evidence="1" id="KW-0472">Membrane</keyword>
<keyword evidence="1" id="KW-0812">Transmembrane</keyword>
<sequence length="68" mass="8141">MGDHNFHYIGFVKYDRERNNVSEIGFSYRAYREFIHPTALKQIIVLGVVVVMVVFYSLFSFEQVFFLR</sequence>
<comment type="caution">
    <text evidence="2">The sequence shown here is derived from an EMBL/GenBank/DDBJ whole genome shotgun (WGS) entry which is preliminary data.</text>
</comment>
<dbReference type="AlphaFoldDB" id="N1U9L5"/>
<dbReference type="Proteomes" id="UP000012249">
    <property type="component" value="Unassembled WGS sequence"/>
</dbReference>
<reference evidence="2 3" key="1">
    <citation type="submission" date="2013-02" db="EMBL/GenBank/DDBJ databases">
        <authorList>
            <person name="Harkins D.M."/>
            <person name="Durkin A.S."/>
            <person name="Brinkac L.M."/>
            <person name="Haft D.H."/>
            <person name="Selengut J.D."/>
            <person name="Sanka R."/>
            <person name="DePew J."/>
            <person name="Purushe J."/>
            <person name="Haake D.A."/>
            <person name="Matsunaga J."/>
            <person name="Vinetz J.M."/>
            <person name="Sutton G.G."/>
            <person name="Nierman W.C."/>
            <person name="Fouts D.E."/>
        </authorList>
    </citation>
    <scope>NUCLEOTIDE SEQUENCE [LARGE SCALE GENOMIC DNA]</scope>
    <source>
        <strain evidence="2 3">Ecochallenge</strain>
    </source>
</reference>
<evidence type="ECO:0000313" key="2">
    <source>
        <dbReference type="EMBL" id="EMY12780.1"/>
    </source>
</evidence>
<proteinExistence type="predicted"/>
<dbReference type="EMBL" id="AHMI02000278">
    <property type="protein sequence ID" value="EMY12780.1"/>
    <property type="molecule type" value="Genomic_DNA"/>
</dbReference>
<accession>N1U9L5</accession>
<feature type="transmembrane region" description="Helical" evidence="1">
    <location>
        <begin position="39"/>
        <end position="59"/>
    </location>
</feature>
<organism evidence="2 3">
    <name type="scientific">Leptospira weilii str. Ecochallenge</name>
    <dbReference type="NCBI Taxonomy" id="1049986"/>
    <lineage>
        <taxon>Bacteria</taxon>
        <taxon>Pseudomonadati</taxon>
        <taxon>Spirochaetota</taxon>
        <taxon>Spirochaetia</taxon>
        <taxon>Leptospirales</taxon>
        <taxon>Leptospiraceae</taxon>
        <taxon>Leptospira</taxon>
    </lineage>
</organism>
<name>N1U9L5_9LEPT</name>
<gene>
    <name evidence="2" type="ORF">LEP1GSC043_1150</name>
</gene>